<proteinExistence type="predicted"/>
<keyword evidence="2 9" id="KW-0812">Transmembrane</keyword>
<keyword evidence="5 7" id="KW-0496">Mitochondrion</keyword>
<evidence type="ECO:0000256" key="3">
    <source>
        <dbReference type="ARBA" id="ARBA00022792"/>
    </source>
</evidence>
<evidence type="ECO:0000256" key="5">
    <source>
        <dbReference type="ARBA" id="ARBA00023128"/>
    </source>
</evidence>
<keyword evidence="4 9" id="KW-1133">Transmembrane helix</keyword>
<evidence type="ECO:0000256" key="1">
    <source>
        <dbReference type="ARBA" id="ARBA00004434"/>
    </source>
</evidence>
<dbReference type="AlphaFoldDB" id="A0A9P4JKW4"/>
<dbReference type="Pfam" id="PF07766">
    <property type="entry name" value="LETM1_RBD"/>
    <property type="match status" value="1"/>
</dbReference>
<dbReference type="GO" id="GO:0030003">
    <property type="term" value="P:intracellular monoatomic cation homeostasis"/>
    <property type="evidence" value="ECO:0007669"/>
    <property type="project" value="TreeGrafter"/>
</dbReference>
<dbReference type="PANTHER" id="PTHR14009:SF1">
    <property type="entry name" value="MITOCHONDRIAL PROTON_CALCIUM EXCHANGER PROTEIN"/>
    <property type="match status" value="1"/>
</dbReference>
<comment type="subcellular location">
    <subcellularLocation>
        <location evidence="1">Mitochondrion inner membrane</location>
        <topology evidence="1">Single-pass membrane protein</topology>
    </subcellularLocation>
</comment>
<dbReference type="PROSITE" id="PS51758">
    <property type="entry name" value="LETM1_RBD"/>
    <property type="match status" value="1"/>
</dbReference>
<evidence type="ECO:0000256" key="6">
    <source>
        <dbReference type="ARBA" id="ARBA00023136"/>
    </source>
</evidence>
<comment type="caution">
    <text evidence="11">The sequence shown here is derived from an EMBL/GenBank/DDBJ whole genome shotgun (WGS) entry which is preliminary data.</text>
</comment>
<organism evidence="11 12">
    <name type="scientific">Delitschia confertaspora ATCC 74209</name>
    <dbReference type="NCBI Taxonomy" id="1513339"/>
    <lineage>
        <taxon>Eukaryota</taxon>
        <taxon>Fungi</taxon>
        <taxon>Dikarya</taxon>
        <taxon>Ascomycota</taxon>
        <taxon>Pezizomycotina</taxon>
        <taxon>Dothideomycetes</taxon>
        <taxon>Pleosporomycetidae</taxon>
        <taxon>Pleosporales</taxon>
        <taxon>Delitschiaceae</taxon>
        <taxon>Delitschia</taxon>
    </lineage>
</organism>
<feature type="transmembrane region" description="Helical" evidence="9">
    <location>
        <begin position="111"/>
        <end position="132"/>
    </location>
</feature>
<dbReference type="EMBL" id="ML994133">
    <property type="protein sequence ID" value="KAF2198567.1"/>
    <property type="molecule type" value="Genomic_DNA"/>
</dbReference>
<evidence type="ECO:0000313" key="12">
    <source>
        <dbReference type="Proteomes" id="UP000799536"/>
    </source>
</evidence>
<feature type="non-terminal residue" evidence="11">
    <location>
        <position position="290"/>
    </location>
</feature>
<dbReference type="GO" id="GO:0005743">
    <property type="term" value="C:mitochondrial inner membrane"/>
    <property type="evidence" value="ECO:0007669"/>
    <property type="project" value="UniProtKB-SubCell"/>
</dbReference>
<feature type="domain" description="Letm1 RBD" evidence="10">
    <location>
        <begin position="138"/>
        <end position="290"/>
    </location>
</feature>
<evidence type="ECO:0000313" key="11">
    <source>
        <dbReference type="EMBL" id="KAF2198567.1"/>
    </source>
</evidence>
<dbReference type="GO" id="GO:0043022">
    <property type="term" value="F:ribosome binding"/>
    <property type="evidence" value="ECO:0007669"/>
    <property type="project" value="InterPro"/>
</dbReference>
<dbReference type="InterPro" id="IPR033122">
    <property type="entry name" value="LETM1-like_RBD"/>
</dbReference>
<evidence type="ECO:0000259" key="10">
    <source>
        <dbReference type="PROSITE" id="PS51758"/>
    </source>
</evidence>
<keyword evidence="6 9" id="KW-0472">Membrane</keyword>
<dbReference type="InterPro" id="IPR044202">
    <property type="entry name" value="LETM1/MDM38-like"/>
</dbReference>
<evidence type="ECO:0000256" key="4">
    <source>
        <dbReference type="ARBA" id="ARBA00022989"/>
    </source>
</evidence>
<evidence type="ECO:0000256" key="2">
    <source>
        <dbReference type="ARBA" id="ARBA00022692"/>
    </source>
</evidence>
<reference evidence="11" key="1">
    <citation type="journal article" date="2020" name="Stud. Mycol.">
        <title>101 Dothideomycetes genomes: a test case for predicting lifestyles and emergence of pathogens.</title>
        <authorList>
            <person name="Haridas S."/>
            <person name="Albert R."/>
            <person name="Binder M."/>
            <person name="Bloem J."/>
            <person name="Labutti K."/>
            <person name="Salamov A."/>
            <person name="Andreopoulos B."/>
            <person name="Baker S."/>
            <person name="Barry K."/>
            <person name="Bills G."/>
            <person name="Bluhm B."/>
            <person name="Cannon C."/>
            <person name="Castanera R."/>
            <person name="Culley D."/>
            <person name="Daum C."/>
            <person name="Ezra D."/>
            <person name="Gonzalez J."/>
            <person name="Henrissat B."/>
            <person name="Kuo A."/>
            <person name="Liang C."/>
            <person name="Lipzen A."/>
            <person name="Lutzoni F."/>
            <person name="Magnuson J."/>
            <person name="Mondo S."/>
            <person name="Nolan M."/>
            <person name="Ohm R."/>
            <person name="Pangilinan J."/>
            <person name="Park H.-J."/>
            <person name="Ramirez L."/>
            <person name="Alfaro M."/>
            <person name="Sun H."/>
            <person name="Tritt A."/>
            <person name="Yoshinaga Y."/>
            <person name="Zwiers L.-H."/>
            <person name="Turgeon B."/>
            <person name="Goodwin S."/>
            <person name="Spatafora J."/>
            <person name="Crous P."/>
            <person name="Grigoriev I."/>
        </authorList>
    </citation>
    <scope>NUCLEOTIDE SEQUENCE</scope>
    <source>
        <strain evidence="11">ATCC 74209</strain>
    </source>
</reference>
<sequence>KPQPPTKHAPLSRPPTYFNEKLNPPTDTYAPKLEVAARQPGQNYFSYLLAAGKTYIAFYKEGLKRVRRTSKLSKSLRARAGPAGKQRPLHEVLTRAEWQVVKRSKKDLMRLGPFAVLVLLMGEYLPLVALWITPLVPEACRIPVQVKKELEKGEKRRSERERRLSMDRRKLVGKEGGSYVLEMMDSGKVIDLKEVELERCGHYELLRLSAKVNGHSFLWDWTFVLPPKNLLRWRLKKTLEYLKTDDELIARDGGWAGLAKQEVQRACAERGVPVLGKSEGEMRRELPKWL</sequence>
<dbReference type="PANTHER" id="PTHR14009">
    <property type="entry name" value="LEUCINE ZIPPER-EF-HAND CONTAINING TRANSMEMBRANE PROTEIN"/>
    <property type="match status" value="1"/>
</dbReference>
<keyword evidence="3" id="KW-0999">Mitochondrion inner membrane</keyword>
<accession>A0A9P4JKW4</accession>
<dbReference type="Proteomes" id="UP000799536">
    <property type="component" value="Unassembled WGS sequence"/>
</dbReference>
<name>A0A9P4JKW4_9PLEO</name>
<protein>
    <recommendedName>
        <fullName evidence="10">Letm1 RBD domain-containing protein</fullName>
    </recommendedName>
</protein>
<feature type="region of interest" description="Disordered" evidence="8">
    <location>
        <begin position="1"/>
        <end position="24"/>
    </location>
</feature>
<gene>
    <name evidence="11" type="ORF">GQ43DRAFT_338267</name>
</gene>
<evidence type="ECO:0000256" key="8">
    <source>
        <dbReference type="SAM" id="MobiDB-lite"/>
    </source>
</evidence>
<dbReference type="OrthoDB" id="73691at2759"/>
<evidence type="ECO:0000256" key="7">
    <source>
        <dbReference type="PROSITE-ProRule" id="PRU01094"/>
    </source>
</evidence>
<feature type="non-terminal residue" evidence="11">
    <location>
        <position position="1"/>
    </location>
</feature>
<keyword evidence="12" id="KW-1185">Reference proteome</keyword>
<evidence type="ECO:0000256" key="9">
    <source>
        <dbReference type="SAM" id="Phobius"/>
    </source>
</evidence>